<keyword evidence="4" id="KW-0949">S-adenosyl-L-methionine</keyword>
<reference evidence="9" key="1">
    <citation type="submission" date="2023-05" db="EMBL/GenBank/DDBJ databases">
        <authorList>
            <person name="Huff M."/>
        </authorList>
    </citation>
    <scope>NUCLEOTIDE SEQUENCE</scope>
</reference>
<dbReference type="PANTHER" id="PTHR23068:SF11">
    <property type="entry name" value="INACTIVE DNA (CYTOSINE-5)-METHYLTRANSFERASE DRM3-RELATED"/>
    <property type="match status" value="1"/>
</dbReference>
<evidence type="ECO:0000256" key="6">
    <source>
        <dbReference type="ARBA" id="ARBA00023125"/>
    </source>
</evidence>
<dbReference type="GO" id="GO:0032259">
    <property type="term" value="P:methylation"/>
    <property type="evidence" value="ECO:0007669"/>
    <property type="project" value="UniProtKB-KW"/>
</dbReference>
<dbReference type="Proteomes" id="UP000834106">
    <property type="component" value="Chromosome 15"/>
</dbReference>
<dbReference type="AlphaFoldDB" id="A0AAD2A244"/>
<accession>A0AAD2A244</accession>
<keyword evidence="7" id="KW-0539">Nucleus</keyword>
<protein>
    <recommendedName>
        <fullName evidence="8">SAM-dependent MTase DRM-type domain-containing protein</fullName>
    </recommendedName>
</protein>
<dbReference type="InterPro" id="IPR050390">
    <property type="entry name" value="C5-Methyltransferase"/>
</dbReference>
<dbReference type="Gene3D" id="3.40.50.150">
    <property type="entry name" value="Vaccinia Virus protein VP39"/>
    <property type="match status" value="1"/>
</dbReference>
<sequence>MNAQSGANTYFCATDATEASLDIRSLTSLPLIQKKFRHSGVGGVIKSGALSSLQDLSKGKIYFASLGSPINNLQMCEIVDLSDSEDSPMQENVAEIKPELDYLDYEVPSQNISSRDIADNVASSSGSNIRSSLIGMGFSSSLVDKAIKEKGGDDVDLLLETLFAYTALQNLKTESFDDAIFHDQDELAADVRAREVLHRSASSDSLDSLFGDGGDTNSHTNIGKDVQLKEEPDFCSTVIDEKKANLLKMSFSMDEVEFAMARLGEDASIHELVDIIIAARMAKKYEKKADYPICGDAERNKECSNEILFGIMDKTLRLLEMGFSEQEISIAFERYGSEAPLSELADSIVAGENADIDIKPDKNLLTSLSKSSARSNYRYLDRGMGDCSSYQSFNPFTVKTEEHTSDTASHVGDFDVLEKLKGKRPKEEYNDEQSNLKKAKEEFDAVSSSSVGPTWLGARNGKSLLTSLWMPASQRRVGHNAGWLDKQGMPQRSMPDSCRVLDNMVAKPPYFFYGNITNLSQDSWVKVSQFLYSVQPEFINTQFFSALVRKEGYVHNLPTEDRFHIHPKPPITIQEALPHTGKWWPSWDARKQLSCISSETKGIPQLCDRLGRMLTDSRGFLTVEQQKELLHQCRTLNLVWVGQHKLAPLEPEHLERIMGYPVRHTQVSGFSTTERLESLKHSFQTDTLAYHLSVLRSLFPEGLTLLSIYSGIGGVEISLHRIGIRLKGVVSVEPCEAKRRIIKQWWDNSGQIGELVQIESIQSLSSNKLEALIKKFSGFDFVICQNPCTAATSDNMVGLDFSMFVEFVRVLQRVRTTTERRR</sequence>
<keyword evidence="5" id="KW-0677">Repeat</keyword>
<gene>
    <name evidence="9" type="ORF">FPE_LOCUS24985</name>
</gene>
<name>A0AAD2A244_9LAMI</name>
<proteinExistence type="predicted"/>
<comment type="subcellular location">
    <subcellularLocation>
        <location evidence="1">Nucleus</location>
    </subcellularLocation>
</comment>
<dbReference type="InterPro" id="IPR030380">
    <property type="entry name" value="SAM_MeTfrase_DRM"/>
</dbReference>
<evidence type="ECO:0000256" key="2">
    <source>
        <dbReference type="ARBA" id="ARBA00022603"/>
    </source>
</evidence>
<evidence type="ECO:0000256" key="4">
    <source>
        <dbReference type="ARBA" id="ARBA00022691"/>
    </source>
</evidence>
<feature type="domain" description="SAM-dependent MTase DRM-type" evidence="8">
    <location>
        <begin position="497"/>
        <end position="821"/>
    </location>
</feature>
<dbReference type="GO" id="GO:0005634">
    <property type="term" value="C:nucleus"/>
    <property type="evidence" value="ECO:0007669"/>
    <property type="project" value="UniProtKB-SubCell"/>
</dbReference>
<organism evidence="9 10">
    <name type="scientific">Fraxinus pennsylvanica</name>
    <dbReference type="NCBI Taxonomy" id="56036"/>
    <lineage>
        <taxon>Eukaryota</taxon>
        <taxon>Viridiplantae</taxon>
        <taxon>Streptophyta</taxon>
        <taxon>Embryophyta</taxon>
        <taxon>Tracheophyta</taxon>
        <taxon>Spermatophyta</taxon>
        <taxon>Magnoliopsida</taxon>
        <taxon>eudicotyledons</taxon>
        <taxon>Gunneridae</taxon>
        <taxon>Pentapetalae</taxon>
        <taxon>asterids</taxon>
        <taxon>lamiids</taxon>
        <taxon>Lamiales</taxon>
        <taxon>Oleaceae</taxon>
        <taxon>Oleeae</taxon>
        <taxon>Fraxinus</taxon>
    </lineage>
</organism>
<dbReference type="GO" id="GO:0008168">
    <property type="term" value="F:methyltransferase activity"/>
    <property type="evidence" value="ECO:0007669"/>
    <property type="project" value="UniProtKB-KW"/>
</dbReference>
<dbReference type="SUPFAM" id="SSF53335">
    <property type="entry name" value="S-adenosyl-L-methionine-dependent methyltransferases"/>
    <property type="match status" value="2"/>
</dbReference>
<dbReference type="GO" id="GO:0003677">
    <property type="term" value="F:DNA binding"/>
    <property type="evidence" value="ECO:0007669"/>
    <property type="project" value="UniProtKB-KW"/>
</dbReference>
<keyword evidence="6" id="KW-0238">DNA-binding</keyword>
<evidence type="ECO:0000256" key="3">
    <source>
        <dbReference type="ARBA" id="ARBA00022679"/>
    </source>
</evidence>
<evidence type="ECO:0000256" key="5">
    <source>
        <dbReference type="ARBA" id="ARBA00022737"/>
    </source>
</evidence>
<dbReference type="PROSITE" id="PS51680">
    <property type="entry name" value="SAM_MT_DRM"/>
    <property type="match status" value="1"/>
</dbReference>
<evidence type="ECO:0000256" key="1">
    <source>
        <dbReference type="ARBA" id="ARBA00004123"/>
    </source>
</evidence>
<evidence type="ECO:0000259" key="8">
    <source>
        <dbReference type="PROSITE" id="PS51680"/>
    </source>
</evidence>
<dbReference type="PANTHER" id="PTHR23068">
    <property type="entry name" value="DNA CYTOSINE-5- -METHYLTRANSFERASE 3-RELATED"/>
    <property type="match status" value="1"/>
</dbReference>
<keyword evidence="3" id="KW-0808">Transferase</keyword>
<keyword evidence="10" id="KW-1185">Reference proteome</keyword>
<evidence type="ECO:0000313" key="9">
    <source>
        <dbReference type="EMBL" id="CAI9777555.1"/>
    </source>
</evidence>
<dbReference type="EMBL" id="OU503050">
    <property type="protein sequence ID" value="CAI9777555.1"/>
    <property type="molecule type" value="Genomic_DNA"/>
</dbReference>
<dbReference type="InterPro" id="IPR029063">
    <property type="entry name" value="SAM-dependent_MTases_sf"/>
</dbReference>
<keyword evidence="2" id="KW-0489">Methyltransferase</keyword>
<dbReference type="Gene3D" id="1.10.8.10">
    <property type="entry name" value="DNA helicase RuvA subunit, C-terminal domain"/>
    <property type="match status" value="1"/>
</dbReference>
<evidence type="ECO:0000313" key="10">
    <source>
        <dbReference type="Proteomes" id="UP000834106"/>
    </source>
</evidence>
<evidence type="ECO:0000256" key="7">
    <source>
        <dbReference type="ARBA" id="ARBA00023242"/>
    </source>
</evidence>